<evidence type="ECO:0000313" key="4">
    <source>
        <dbReference type="EMBL" id="KAK1608280.1"/>
    </source>
</evidence>
<evidence type="ECO:0000256" key="2">
    <source>
        <dbReference type="SAM" id="MobiDB-lite"/>
    </source>
</evidence>
<reference evidence="4" key="1">
    <citation type="submission" date="2023-07" db="EMBL/GenBank/DDBJ databases">
        <title>A chromosome-level genome assembly of Lolium multiflorum.</title>
        <authorList>
            <person name="Chen Y."/>
            <person name="Copetti D."/>
            <person name="Kolliker R."/>
            <person name="Studer B."/>
        </authorList>
    </citation>
    <scope>NUCLEOTIDE SEQUENCE</scope>
    <source>
        <strain evidence="4">02402/16</strain>
        <tissue evidence="4">Leaf</tissue>
    </source>
</reference>
<evidence type="ECO:0000259" key="3">
    <source>
        <dbReference type="Pfam" id="PF04195"/>
    </source>
</evidence>
<dbReference type="EMBL" id="JAUUTY010000007">
    <property type="protein sequence ID" value="KAK1608280.1"/>
    <property type="molecule type" value="Genomic_DNA"/>
</dbReference>
<feature type="region of interest" description="Disordered" evidence="2">
    <location>
        <begin position="1"/>
        <end position="21"/>
    </location>
</feature>
<feature type="region of interest" description="Disordered" evidence="2">
    <location>
        <begin position="405"/>
        <end position="625"/>
    </location>
</feature>
<organism evidence="4 5">
    <name type="scientific">Lolium multiflorum</name>
    <name type="common">Italian ryegrass</name>
    <name type="synonym">Lolium perenne subsp. multiflorum</name>
    <dbReference type="NCBI Taxonomy" id="4521"/>
    <lineage>
        <taxon>Eukaryota</taxon>
        <taxon>Viridiplantae</taxon>
        <taxon>Streptophyta</taxon>
        <taxon>Embryophyta</taxon>
        <taxon>Tracheophyta</taxon>
        <taxon>Spermatophyta</taxon>
        <taxon>Magnoliopsida</taxon>
        <taxon>Liliopsida</taxon>
        <taxon>Poales</taxon>
        <taxon>Poaceae</taxon>
        <taxon>BOP clade</taxon>
        <taxon>Pooideae</taxon>
        <taxon>Poodae</taxon>
        <taxon>Poeae</taxon>
        <taxon>Poeae Chloroplast Group 2 (Poeae type)</taxon>
        <taxon>Loliodinae</taxon>
        <taxon>Loliinae</taxon>
        <taxon>Lolium</taxon>
    </lineage>
</organism>
<dbReference type="InterPro" id="IPR007321">
    <property type="entry name" value="Transposase_28"/>
</dbReference>
<feature type="compositionally biased region" description="Polar residues" evidence="2">
    <location>
        <begin position="8"/>
        <end position="21"/>
    </location>
</feature>
<feature type="domain" description="Transposase (putative) gypsy type" evidence="3">
    <location>
        <begin position="72"/>
        <end position="139"/>
    </location>
</feature>
<feature type="coiled-coil region" evidence="1">
    <location>
        <begin position="754"/>
        <end position="792"/>
    </location>
</feature>
<protein>
    <recommendedName>
        <fullName evidence="3">Transposase (putative) gypsy type domain-containing protein</fullName>
    </recommendedName>
</protein>
<dbReference type="Proteomes" id="UP001231189">
    <property type="component" value="Unassembled WGS sequence"/>
</dbReference>
<dbReference type="Pfam" id="PF04195">
    <property type="entry name" value="Transposase_28"/>
    <property type="match status" value="1"/>
</dbReference>
<keyword evidence="1" id="KW-0175">Coiled coil</keyword>
<comment type="caution">
    <text evidence="4">The sequence shown here is derived from an EMBL/GenBank/DDBJ whole genome shotgun (WGS) entry which is preliminary data.</text>
</comment>
<name>A0AAD8QSK7_LOLMU</name>
<dbReference type="AlphaFoldDB" id="A0AAD8QSK7"/>
<evidence type="ECO:0000313" key="5">
    <source>
        <dbReference type="Proteomes" id="UP001231189"/>
    </source>
</evidence>
<feature type="compositionally biased region" description="Pro residues" evidence="2">
    <location>
        <begin position="579"/>
        <end position="598"/>
    </location>
</feature>
<keyword evidence="5" id="KW-1185">Reference proteome</keyword>
<proteinExistence type="predicted"/>
<gene>
    <name evidence="4" type="ORF">QYE76_031953</name>
</gene>
<accession>A0AAD8QSK7</accession>
<feature type="compositionally biased region" description="Low complexity" evidence="2">
    <location>
        <begin position="607"/>
        <end position="620"/>
    </location>
</feature>
<feature type="compositionally biased region" description="Polar residues" evidence="2">
    <location>
        <begin position="405"/>
        <end position="420"/>
    </location>
</feature>
<sequence length="875" mass="95495">METDSSQEQDAGSSSQASGTDLSEVTRGAWMGSSVSQYEIDWLYRSRRIPEGVSCRIPGDEIEPVLQPGERVVFLAHFERGFGLPVSSFFRDFLDFYKLQPHHLPGNAIFYLSCYVTFMEAYIGIRPTRETFARFFALRINSVQGLDIPKPKPPVQCGSCIIGSRQASPFFKFSGLESCRSWQGTFFYVKNTGAADLIDLPPFDPAPPTKTNWSYNPKESHNETNRIIRFMKQRMKDTDLCSDDIIRTFISRRVLPLKRRAHKMSEMYGPGDPTKITGLPLSKKDVVLKARQICQTSMPEDWEWGLRPLSSTNPPTQEAKDRFPRIESDKRGHCRKRGLDKFDPDPVIFWKDLKMGRTPAARLGKAPPEPSDVPSANLNPQIHEHAAPLQAEAGKEFVDKLMAQGQKNKTPASDAGSSQAPPAKRFRTEPVAGKVVAMRRRKGKQMPTATGPALKLGPRPEGSAGSARTSTPPPPGTIRAGNISASHLGGTTSSGRAAPTPQIPRGGGPCLPSRPKTPAPATWAPEKTCRVGGTLCSSRLEKKKRKKTSSKPAPEASAPETSAPPPPPETSAPEATGPTPTPPPTQETPATAPKPPPASLKIKPGASRGKGTDGSSSGGSQPLVLHTGPAAMAVQDKPTGLLGRIVELKRGGQELGPLLPYAQRWNAADISAATRGLGKDRLPAPDPAGPRSTEEHFARLKRAVKEFDSAWYDATANVVSTADARKALFEELLWEHRSLAEAHSKCLAIPEASIEALKDQVAKLQAEKEQLIRENQEALDAQKDISRELKDQAMQAGVRIREWQCAARAGADSALRIACSWYPELDLDAFVGVREGAPTDVDPVLTAKRQDRAYHIAEYADMRTFIPPPKMSKII</sequence>
<evidence type="ECO:0000256" key="1">
    <source>
        <dbReference type="SAM" id="Coils"/>
    </source>
</evidence>
<feature type="compositionally biased region" description="Low complexity" evidence="2">
    <location>
        <begin position="550"/>
        <end position="561"/>
    </location>
</feature>
<feature type="compositionally biased region" description="Polar residues" evidence="2">
    <location>
        <begin position="483"/>
        <end position="495"/>
    </location>
</feature>
<dbReference type="PANTHER" id="PTHR33026:SF7">
    <property type="entry name" value="OS03G0100275 PROTEIN"/>
    <property type="match status" value="1"/>
</dbReference>
<dbReference type="PANTHER" id="PTHR33026">
    <property type="entry name" value="OS06G0360600 PROTEIN"/>
    <property type="match status" value="1"/>
</dbReference>